<organism evidence="1">
    <name type="scientific">Arion vulgaris</name>
    <dbReference type="NCBI Taxonomy" id="1028688"/>
    <lineage>
        <taxon>Eukaryota</taxon>
        <taxon>Metazoa</taxon>
        <taxon>Spiralia</taxon>
        <taxon>Lophotrochozoa</taxon>
        <taxon>Mollusca</taxon>
        <taxon>Gastropoda</taxon>
        <taxon>Heterobranchia</taxon>
        <taxon>Euthyneura</taxon>
        <taxon>Panpulmonata</taxon>
        <taxon>Eupulmonata</taxon>
        <taxon>Stylommatophora</taxon>
        <taxon>Helicina</taxon>
        <taxon>Arionoidea</taxon>
        <taxon>Arionidae</taxon>
        <taxon>Arion</taxon>
    </lineage>
</organism>
<dbReference type="AlphaFoldDB" id="A0A0B7BV78"/>
<reference evidence="1" key="1">
    <citation type="submission" date="2014-12" db="EMBL/GenBank/DDBJ databases">
        <title>Insight into the proteome of Arion vulgaris.</title>
        <authorList>
            <person name="Aradska J."/>
            <person name="Bulat T."/>
            <person name="Smidak R."/>
            <person name="Sarate P."/>
            <person name="Gangsoo J."/>
            <person name="Sialana F."/>
            <person name="Bilban M."/>
            <person name="Lubec G."/>
        </authorList>
    </citation>
    <scope>NUCLEOTIDE SEQUENCE</scope>
    <source>
        <tissue evidence="1">Skin</tissue>
    </source>
</reference>
<gene>
    <name evidence="1" type="primary">ORF213636</name>
</gene>
<proteinExistence type="predicted"/>
<name>A0A0B7BV78_9EUPU</name>
<sequence length="51" mass="5747">FTAGECRRRRLILKCYENYNSIVVSVLVSQVDDQISQCSSIFSDCNGSQVD</sequence>
<evidence type="ECO:0000313" key="1">
    <source>
        <dbReference type="EMBL" id="CEK96832.1"/>
    </source>
</evidence>
<dbReference type="EMBL" id="HACG01049967">
    <property type="protein sequence ID" value="CEK96832.1"/>
    <property type="molecule type" value="Transcribed_RNA"/>
</dbReference>
<accession>A0A0B7BV78</accession>
<protein>
    <submittedName>
        <fullName evidence="1">Uncharacterized protein</fullName>
    </submittedName>
</protein>
<feature type="non-terminal residue" evidence="1">
    <location>
        <position position="1"/>
    </location>
</feature>